<dbReference type="PANTHER" id="PTHR33498:SF1">
    <property type="entry name" value="TRANSPOSASE FOR INSERTION SEQUENCE ELEMENT IS1557"/>
    <property type="match status" value="1"/>
</dbReference>
<organism evidence="2 3">
    <name type="scientific">Rhodocytophaga aerolata</name>
    <dbReference type="NCBI Taxonomy" id="455078"/>
    <lineage>
        <taxon>Bacteria</taxon>
        <taxon>Pseudomonadati</taxon>
        <taxon>Bacteroidota</taxon>
        <taxon>Cytophagia</taxon>
        <taxon>Cytophagales</taxon>
        <taxon>Rhodocytophagaceae</taxon>
        <taxon>Rhodocytophaga</taxon>
    </lineage>
</organism>
<feature type="domain" description="HTH IS21-type" evidence="1">
    <location>
        <begin position="292"/>
        <end position="354"/>
    </location>
</feature>
<keyword evidence="3" id="KW-1185">Reference proteome</keyword>
<evidence type="ECO:0000313" key="2">
    <source>
        <dbReference type="EMBL" id="MDO1451779.1"/>
    </source>
</evidence>
<reference evidence="2" key="1">
    <citation type="submission" date="2023-07" db="EMBL/GenBank/DDBJ databases">
        <title>The genome sequence of Rhodocytophaga aerolata KACC 12507.</title>
        <authorList>
            <person name="Zhang X."/>
        </authorList>
    </citation>
    <scope>NUCLEOTIDE SEQUENCE</scope>
    <source>
        <strain evidence="2">KACC 12507</strain>
    </source>
</reference>
<dbReference type="EMBL" id="JAUKPO010000091">
    <property type="protein sequence ID" value="MDO1451779.1"/>
    <property type="molecule type" value="Genomic_DNA"/>
</dbReference>
<dbReference type="Pfam" id="PF01610">
    <property type="entry name" value="DDE_Tnp_ISL3"/>
    <property type="match status" value="2"/>
</dbReference>
<proteinExistence type="predicted"/>
<dbReference type="RefSeq" id="WP_302042576.1">
    <property type="nucleotide sequence ID" value="NZ_JAUKPO010000091.1"/>
</dbReference>
<dbReference type="InterPro" id="IPR002560">
    <property type="entry name" value="Transposase_DDE"/>
</dbReference>
<dbReference type="NCBIfam" id="NF033550">
    <property type="entry name" value="transpos_ISL3"/>
    <property type="match status" value="1"/>
</dbReference>
<dbReference type="Pfam" id="PF14690">
    <property type="entry name" value="Zn_ribbon_ISL3"/>
    <property type="match status" value="1"/>
</dbReference>
<evidence type="ECO:0000313" key="3">
    <source>
        <dbReference type="Proteomes" id="UP001168528"/>
    </source>
</evidence>
<dbReference type="PROSITE" id="PS50531">
    <property type="entry name" value="HTH_IS21"/>
    <property type="match status" value="1"/>
</dbReference>
<comment type="caution">
    <text evidence="2">The sequence shown here is derived from an EMBL/GenBank/DDBJ whole genome shotgun (WGS) entry which is preliminary data.</text>
</comment>
<evidence type="ECO:0000259" key="1">
    <source>
        <dbReference type="PROSITE" id="PS50531"/>
    </source>
</evidence>
<dbReference type="InterPro" id="IPR047951">
    <property type="entry name" value="Transpos_ISL3"/>
</dbReference>
<name>A0ABT8RJW0_9BACT</name>
<dbReference type="InterPro" id="IPR017894">
    <property type="entry name" value="HTH_IS21_transposase_type"/>
</dbReference>
<dbReference type="Proteomes" id="UP001168528">
    <property type="component" value="Unassembled WGS sequence"/>
</dbReference>
<dbReference type="PANTHER" id="PTHR33498">
    <property type="entry name" value="TRANSPOSASE FOR INSERTION SEQUENCE ELEMENT IS1557"/>
    <property type="match status" value="1"/>
</dbReference>
<accession>A0ABT8RJW0</accession>
<dbReference type="InterPro" id="IPR029261">
    <property type="entry name" value="Transposase_Znf"/>
</dbReference>
<sequence length="549" mass="63379">MMNRTPINLPELQIQKIENFNNQVSVTAHAKASTAICPTCGVVSHRIHSYYWRKGKDLPMSGQLTELRIEARRFRCTNQTCAKRTFVQRFDFLPFKAQRTARFTTILQAIAFSLGGEAGHRLAAQLQMPTSAASLLRLIRNWSPPQPPMPRIVGIDDWALRKRVSYGTIVVDLETHKPIELLKDRTAVTVKDWLLEHKGIEVIARDRSGEYALGAKEGAPQALQVADRFHLLQNLKQMLDRLLTNMYQQIRPLLVEQKDKAEPIITHLLTSIRDTSTSERKASKASREQRLQTYQQIKQLQIAGWKIGQIARRLDINPTTVRKYFYAESFPERNRRSTGGSILNPYLSYLESRYQEGCQNAMKLWREIREKGYPGTHRQVSKWMSKRRHQGETIVDNQQNNTMIEIINPANLPPAVTDKIPSARQLAWLMMCEADQLKEEECELLLHIGQHTQVKQIYSLAQRFIQMVKKQQIEQLEEWLKDCKASCIAMFQTFAARIEQDSAAIRAALETEWSNGQTEGQINRLKLLKRQMYGRAKFDLLRKRVLYAA</sequence>
<gene>
    <name evidence="2" type="ORF">Q0590_36230</name>
</gene>
<protein>
    <submittedName>
        <fullName evidence="2">ISL3 family transposase</fullName>
    </submittedName>
</protein>